<feature type="domain" description="HTH cro/C1-type" evidence="2">
    <location>
        <begin position="20"/>
        <end position="67"/>
    </location>
</feature>
<keyword evidence="4" id="KW-1185">Reference proteome</keyword>
<dbReference type="RefSeq" id="WP_216840294.1">
    <property type="nucleotide sequence ID" value="NZ_JAFNJS010000017.1"/>
</dbReference>
<comment type="caution">
    <text evidence="3">The sequence shown here is derived from an EMBL/GenBank/DDBJ whole genome shotgun (WGS) entry which is preliminary data.</text>
</comment>
<dbReference type="EMBL" id="JBHRSB010000017">
    <property type="protein sequence ID" value="MFC3003852.1"/>
    <property type="molecule type" value="Genomic_DNA"/>
</dbReference>
<sequence>MNPGRPHPGHAVRHDCLEPLGLTVTEAAKVLGVSRQALNNLVNGQAGISAEMAIRLSKAFGGAPETWLHLQMAHDLALARKREDAIRVRTITDVRNSRQPRLL</sequence>
<dbReference type="PANTHER" id="PTHR36924">
    <property type="entry name" value="ANTITOXIN HIGA-1"/>
    <property type="match status" value="1"/>
</dbReference>
<dbReference type="NCBIfam" id="TIGR02607">
    <property type="entry name" value="antidote_HigA"/>
    <property type="match status" value="1"/>
</dbReference>
<dbReference type="Pfam" id="PF01381">
    <property type="entry name" value="HTH_3"/>
    <property type="match status" value="1"/>
</dbReference>
<dbReference type="PROSITE" id="PS50943">
    <property type="entry name" value="HTH_CROC1"/>
    <property type="match status" value="1"/>
</dbReference>
<dbReference type="InterPro" id="IPR001387">
    <property type="entry name" value="Cro/C1-type_HTH"/>
</dbReference>
<evidence type="ECO:0000259" key="2">
    <source>
        <dbReference type="PROSITE" id="PS50943"/>
    </source>
</evidence>
<protein>
    <submittedName>
        <fullName evidence="3">HigA family addiction module antitoxin</fullName>
    </submittedName>
</protein>
<evidence type="ECO:0000256" key="1">
    <source>
        <dbReference type="ARBA" id="ARBA00023125"/>
    </source>
</evidence>
<dbReference type="PANTHER" id="PTHR36924:SF1">
    <property type="entry name" value="ANTITOXIN HIGA-1"/>
    <property type="match status" value="1"/>
</dbReference>
<dbReference type="Proteomes" id="UP001595420">
    <property type="component" value="Unassembled WGS sequence"/>
</dbReference>
<dbReference type="CDD" id="cd00093">
    <property type="entry name" value="HTH_XRE"/>
    <property type="match status" value="1"/>
</dbReference>
<accession>A0ABV7C1T6</accession>
<gene>
    <name evidence="3" type="ORF">ACFOD3_28415</name>
</gene>
<dbReference type="InterPro" id="IPR013430">
    <property type="entry name" value="Toxin_antidote_HigA"/>
</dbReference>
<proteinExistence type="predicted"/>
<dbReference type="SMART" id="SM00530">
    <property type="entry name" value="HTH_XRE"/>
    <property type="match status" value="1"/>
</dbReference>
<name>A0ABV7C1T6_9PROT</name>
<keyword evidence="1" id="KW-0238">DNA-binding</keyword>
<organism evidence="3 4">
    <name type="scientific">Falsiroseomonas tokyonensis</name>
    <dbReference type="NCBI Taxonomy" id="430521"/>
    <lineage>
        <taxon>Bacteria</taxon>
        <taxon>Pseudomonadati</taxon>
        <taxon>Pseudomonadota</taxon>
        <taxon>Alphaproteobacteria</taxon>
        <taxon>Acetobacterales</taxon>
        <taxon>Roseomonadaceae</taxon>
        <taxon>Falsiroseomonas</taxon>
    </lineage>
</organism>
<evidence type="ECO:0000313" key="3">
    <source>
        <dbReference type="EMBL" id="MFC3003852.1"/>
    </source>
</evidence>
<dbReference type="Gene3D" id="1.10.260.40">
    <property type="entry name" value="lambda repressor-like DNA-binding domains"/>
    <property type="match status" value="1"/>
</dbReference>
<evidence type="ECO:0000313" key="4">
    <source>
        <dbReference type="Proteomes" id="UP001595420"/>
    </source>
</evidence>
<dbReference type="InterPro" id="IPR010982">
    <property type="entry name" value="Lambda_DNA-bd_dom_sf"/>
</dbReference>
<reference evidence="4" key="1">
    <citation type="journal article" date="2019" name="Int. J. Syst. Evol. Microbiol.">
        <title>The Global Catalogue of Microorganisms (GCM) 10K type strain sequencing project: providing services to taxonomists for standard genome sequencing and annotation.</title>
        <authorList>
            <consortium name="The Broad Institute Genomics Platform"/>
            <consortium name="The Broad Institute Genome Sequencing Center for Infectious Disease"/>
            <person name="Wu L."/>
            <person name="Ma J."/>
        </authorList>
    </citation>
    <scope>NUCLEOTIDE SEQUENCE [LARGE SCALE GENOMIC DNA]</scope>
    <source>
        <strain evidence="4">CGMCC 1.16855</strain>
    </source>
</reference>
<dbReference type="SUPFAM" id="SSF47413">
    <property type="entry name" value="lambda repressor-like DNA-binding domains"/>
    <property type="match status" value="1"/>
</dbReference>